<dbReference type="AlphaFoldDB" id="X1NI81"/>
<dbReference type="InterPro" id="IPR051919">
    <property type="entry name" value="W-dependent_AOR"/>
</dbReference>
<evidence type="ECO:0000256" key="4">
    <source>
        <dbReference type="ARBA" id="ARBA00022723"/>
    </source>
</evidence>
<dbReference type="GO" id="GO:0009055">
    <property type="term" value="F:electron transfer activity"/>
    <property type="evidence" value="ECO:0007669"/>
    <property type="project" value="InterPro"/>
</dbReference>
<organism evidence="8">
    <name type="scientific">marine sediment metagenome</name>
    <dbReference type="NCBI Taxonomy" id="412755"/>
    <lineage>
        <taxon>unclassified sequences</taxon>
        <taxon>metagenomes</taxon>
        <taxon>ecological metagenomes</taxon>
    </lineage>
</organism>
<dbReference type="InterPro" id="IPR013984">
    <property type="entry name" value="Ald_Fedxn_OxRdtase_dom2"/>
</dbReference>
<keyword evidence="6" id="KW-0411">Iron-sulfur</keyword>
<evidence type="ECO:0000256" key="6">
    <source>
        <dbReference type="ARBA" id="ARBA00023014"/>
    </source>
</evidence>
<dbReference type="PANTHER" id="PTHR30038:SF0">
    <property type="entry name" value="TUNGSTEN-CONTAINING ALDEHYDE FERREDOXIN OXIDOREDUCTASE"/>
    <property type="match status" value="1"/>
</dbReference>
<dbReference type="PANTHER" id="PTHR30038">
    <property type="entry name" value="ALDEHYDE FERREDOXIN OXIDOREDUCTASE"/>
    <property type="match status" value="1"/>
</dbReference>
<dbReference type="SMART" id="SM00790">
    <property type="entry name" value="AFOR_N"/>
    <property type="match status" value="1"/>
</dbReference>
<dbReference type="EMBL" id="BARV01022089">
    <property type="protein sequence ID" value="GAI18394.1"/>
    <property type="molecule type" value="Genomic_DNA"/>
</dbReference>
<dbReference type="GO" id="GO:0016625">
    <property type="term" value="F:oxidoreductase activity, acting on the aldehyde or oxo group of donors, iron-sulfur protein as acceptor"/>
    <property type="evidence" value="ECO:0007669"/>
    <property type="project" value="InterPro"/>
</dbReference>
<proteinExistence type="inferred from homology"/>
<feature type="domain" description="Aldehyde ferredoxin oxidoreductase N-terminal" evidence="7">
    <location>
        <begin position="1"/>
        <end position="97"/>
    </location>
</feature>
<keyword evidence="3" id="KW-0004">4Fe-4S</keyword>
<comment type="similarity">
    <text evidence="2">Belongs to the AOR/FOR family.</text>
</comment>
<dbReference type="Pfam" id="PF01314">
    <property type="entry name" value="AFOR_C"/>
    <property type="match status" value="1"/>
</dbReference>
<dbReference type="InterPro" id="IPR013983">
    <property type="entry name" value="Ald_Fedxn_OxRdtase_N"/>
</dbReference>
<keyword evidence="4" id="KW-0479">Metal-binding</keyword>
<name>X1NI81_9ZZZZ</name>
<evidence type="ECO:0000259" key="7">
    <source>
        <dbReference type="SMART" id="SM00790"/>
    </source>
</evidence>
<dbReference type="SUPFAM" id="SSF56228">
    <property type="entry name" value="Aldehyde ferredoxin oxidoreductase, N-terminal domain"/>
    <property type="match status" value="1"/>
</dbReference>
<comment type="caution">
    <text evidence="8">The sequence shown here is derived from an EMBL/GenBank/DDBJ whole genome shotgun (WGS) entry which is preliminary data.</text>
</comment>
<gene>
    <name evidence="8" type="ORF">S06H3_36460</name>
</gene>
<dbReference type="Gene3D" id="3.60.9.10">
    <property type="entry name" value="Aldehyde ferredoxin oxidoreductase, N-terminal domain"/>
    <property type="match status" value="1"/>
</dbReference>
<dbReference type="GO" id="GO:0051539">
    <property type="term" value="F:4 iron, 4 sulfur cluster binding"/>
    <property type="evidence" value="ECO:0007669"/>
    <property type="project" value="UniProtKB-KW"/>
</dbReference>
<evidence type="ECO:0000256" key="5">
    <source>
        <dbReference type="ARBA" id="ARBA00023004"/>
    </source>
</evidence>
<evidence type="ECO:0000256" key="2">
    <source>
        <dbReference type="ARBA" id="ARBA00011032"/>
    </source>
</evidence>
<comment type="cofactor">
    <cofactor evidence="1">
        <name>[4Fe-4S] cluster</name>
        <dbReference type="ChEBI" id="CHEBI:49883"/>
    </cofactor>
</comment>
<dbReference type="SUPFAM" id="SSF48310">
    <property type="entry name" value="Aldehyde ferredoxin oxidoreductase, C-terminal domains"/>
    <property type="match status" value="1"/>
</dbReference>
<dbReference type="Gene3D" id="1.10.569.10">
    <property type="entry name" value="Aldehyde Ferredoxin Oxidoreductase Protein, subunit A, domain 2"/>
    <property type="match status" value="1"/>
</dbReference>
<dbReference type="Pfam" id="PF02730">
    <property type="entry name" value="AFOR_N"/>
    <property type="match status" value="1"/>
</dbReference>
<dbReference type="InterPro" id="IPR036503">
    <property type="entry name" value="Ald_Fedxn_OxRdtase_N_sf"/>
</dbReference>
<feature type="non-terminal residue" evidence="8">
    <location>
        <position position="271"/>
    </location>
</feature>
<sequence length="271" mass="29342">VFFTGISAKPVYLFIKDGKAELRDATHLWGKDSFETEDIIRTELGKDVEVCCIGQSGENLSLISGVMNNKGRAAGRSGLGAVMGSKKLKAVAVKGNMKIPIADEKRAKQLRRKYLGELSQPIAGIFKNFGTPAFTAQMAHSGDSPVKNWGGVGVVDFPDVELIGLDPVMERQSKKFACYRCPFGCGGHMKAGTEYEYEAGAHKPEYETLSMFGSNCLNNNIESIIKVADICNRYGLDTISAGATIAFAIECYENGIITKADTDGIEMTWGN</sequence>
<feature type="non-terminal residue" evidence="8">
    <location>
        <position position="1"/>
    </location>
</feature>
<reference evidence="8" key="1">
    <citation type="journal article" date="2014" name="Front. Microbiol.">
        <title>High frequency of phylogenetically diverse reductive dehalogenase-homologous genes in deep subseafloor sedimentary metagenomes.</title>
        <authorList>
            <person name="Kawai M."/>
            <person name="Futagami T."/>
            <person name="Toyoda A."/>
            <person name="Takaki Y."/>
            <person name="Nishi S."/>
            <person name="Hori S."/>
            <person name="Arai W."/>
            <person name="Tsubouchi T."/>
            <person name="Morono Y."/>
            <person name="Uchiyama I."/>
            <person name="Ito T."/>
            <person name="Fujiyama A."/>
            <person name="Inagaki F."/>
            <person name="Takami H."/>
        </authorList>
    </citation>
    <scope>NUCLEOTIDE SEQUENCE</scope>
    <source>
        <strain evidence="8">Expedition CK06-06</strain>
    </source>
</reference>
<protein>
    <recommendedName>
        <fullName evidence="7">Aldehyde ferredoxin oxidoreductase N-terminal domain-containing protein</fullName>
    </recommendedName>
</protein>
<evidence type="ECO:0000256" key="1">
    <source>
        <dbReference type="ARBA" id="ARBA00001966"/>
    </source>
</evidence>
<accession>X1NI81</accession>
<evidence type="ECO:0000256" key="3">
    <source>
        <dbReference type="ARBA" id="ARBA00022485"/>
    </source>
</evidence>
<dbReference type="GO" id="GO:0046872">
    <property type="term" value="F:metal ion binding"/>
    <property type="evidence" value="ECO:0007669"/>
    <property type="project" value="UniProtKB-KW"/>
</dbReference>
<keyword evidence="5" id="KW-0408">Iron</keyword>
<dbReference type="InterPro" id="IPR036021">
    <property type="entry name" value="Tungsten_al_ferr_oxy-like_C"/>
</dbReference>
<evidence type="ECO:0000313" key="8">
    <source>
        <dbReference type="EMBL" id="GAI18394.1"/>
    </source>
</evidence>
<dbReference type="InterPro" id="IPR001203">
    <property type="entry name" value="OxRdtase_Ald_Fedxn_C"/>
</dbReference>